<gene>
    <name evidence="1" type="primary">arsD</name>
    <name evidence="1" type="ORF">NE398_09140</name>
</gene>
<evidence type="ECO:0000313" key="2">
    <source>
        <dbReference type="Proteomes" id="UP001141183"/>
    </source>
</evidence>
<proteinExistence type="predicted"/>
<dbReference type="InterPro" id="IPR010712">
    <property type="entry name" value="Arsenical-R_ArsD"/>
</dbReference>
<dbReference type="EMBL" id="JAMRYU010000008">
    <property type="protein sequence ID" value="MDC4240330.1"/>
    <property type="molecule type" value="Genomic_DNA"/>
</dbReference>
<protein>
    <submittedName>
        <fullName evidence="1">Arsenite efflux transporter metallochaperone ArsD</fullName>
    </submittedName>
</protein>
<reference evidence="1" key="1">
    <citation type="submission" date="2022-05" db="EMBL/GenBank/DDBJ databases">
        <title>Draft genome sequence of Clostridium tertium strain CP3 isolated from Peru.</title>
        <authorList>
            <person name="Hurtado R."/>
            <person name="Lima L."/>
            <person name="Sousa T."/>
            <person name="Jaiswal A.K."/>
            <person name="Tiwari S."/>
            <person name="Maturrano L."/>
            <person name="Brenig B."/>
            <person name="Azevedo V."/>
        </authorList>
    </citation>
    <scope>NUCLEOTIDE SEQUENCE</scope>
    <source>
        <strain evidence="1">CP3</strain>
    </source>
</reference>
<name>A0A9X3XJ53_9CLOT</name>
<keyword evidence="2" id="KW-1185">Reference proteome</keyword>
<evidence type="ECO:0000313" key="1">
    <source>
        <dbReference type="EMBL" id="MDC4240330.1"/>
    </source>
</evidence>
<comment type="caution">
    <text evidence="1">The sequence shown here is derived from an EMBL/GenBank/DDBJ whole genome shotgun (WGS) entry which is preliminary data.</text>
</comment>
<accession>A0A9X3XJ53</accession>
<dbReference type="Pfam" id="PF06953">
    <property type="entry name" value="ArsD"/>
    <property type="match status" value="1"/>
</dbReference>
<dbReference type="Proteomes" id="UP001141183">
    <property type="component" value="Unassembled WGS sequence"/>
</dbReference>
<dbReference type="AlphaFoldDB" id="A0A9X3XJ53"/>
<dbReference type="GO" id="GO:0045892">
    <property type="term" value="P:negative regulation of DNA-templated transcription"/>
    <property type="evidence" value="ECO:0007669"/>
    <property type="project" value="InterPro"/>
</dbReference>
<dbReference type="GO" id="GO:0046685">
    <property type="term" value="P:response to arsenic-containing substance"/>
    <property type="evidence" value="ECO:0007669"/>
    <property type="project" value="InterPro"/>
</dbReference>
<dbReference type="Gene3D" id="3.40.30.10">
    <property type="entry name" value="Glutaredoxin"/>
    <property type="match status" value="1"/>
</dbReference>
<sequence length="122" mass="13380">MKKMIIFDPAMCCSTGVCGPSVNPELLRVSTLINNLNSKGILVERYNLTSNPQIFVDNKTINEILMKQGVDVLPVTVVDGKVVKMGSYPTNDEFCNLLEISSDLLKVEEKRSNTCCCKGGCC</sequence>
<dbReference type="NCBIfam" id="NF033727">
    <property type="entry name" value="chaperon_ArsD"/>
    <property type="match status" value="1"/>
</dbReference>
<dbReference type="RefSeq" id="WP_008678684.1">
    <property type="nucleotide sequence ID" value="NZ_CABKOG010000003.1"/>
</dbReference>
<organism evidence="1 2">
    <name type="scientific">Clostridium tertium</name>
    <dbReference type="NCBI Taxonomy" id="1559"/>
    <lineage>
        <taxon>Bacteria</taxon>
        <taxon>Bacillati</taxon>
        <taxon>Bacillota</taxon>
        <taxon>Clostridia</taxon>
        <taxon>Eubacteriales</taxon>
        <taxon>Clostridiaceae</taxon>
        <taxon>Clostridium</taxon>
    </lineage>
</organism>
<dbReference type="GO" id="GO:0003677">
    <property type="term" value="F:DNA binding"/>
    <property type="evidence" value="ECO:0007669"/>
    <property type="project" value="InterPro"/>
</dbReference>